<feature type="transmembrane region" description="Helical" evidence="6">
    <location>
        <begin position="163"/>
        <end position="183"/>
    </location>
</feature>
<evidence type="ECO:0000256" key="1">
    <source>
        <dbReference type="ARBA" id="ARBA00004141"/>
    </source>
</evidence>
<dbReference type="AlphaFoldDB" id="A0A382GXY7"/>
<keyword evidence="3 6" id="KW-0812">Transmembrane</keyword>
<sequence length="404" mass="44116">MIFSTKLRLPPFPVTITSLSVAAALLGDAMLYVVMPSRPELWYISIFQVGILLSANRLVRLFTNPASAYIVARFGVYQPFQWSLLASLSVLVAYALTSSFTLLLLARLTWGACWSTLRLVSQWIASDQSDETNVGLNLASNASLIRIGSIGGALFGGILSDYIGYKLTFSIFGALTILSWLVWRNASSYRYKPIGEHLKGERHNFLTLLKNVDILLIGMSGLAIGLVISGLMSASLGHFIRSNFGTDFSLLFISFTVTAYTGLMLGFRSFSEVFVGPFGGYISDRYGRLKVLVISVVLSSVGLLLVGVTDDILFTTIMLALIFAAGVLLMMQLLPLVSVVAEQNSRSGVFSVYNTFQDFGSALGPLIGLSLVSARYLSLLYQSSAVLLIILVLLLVFQFRRRLA</sequence>
<feature type="domain" description="Major facilitator superfamily (MFS) profile" evidence="7">
    <location>
        <begin position="13"/>
        <end position="402"/>
    </location>
</feature>
<protein>
    <recommendedName>
        <fullName evidence="7">Major facilitator superfamily (MFS) profile domain-containing protein</fullName>
    </recommendedName>
</protein>
<evidence type="ECO:0000256" key="4">
    <source>
        <dbReference type="ARBA" id="ARBA00022989"/>
    </source>
</evidence>
<evidence type="ECO:0000313" key="8">
    <source>
        <dbReference type="EMBL" id="SVB79722.1"/>
    </source>
</evidence>
<accession>A0A382GXY7</accession>
<dbReference type="Pfam" id="PF07690">
    <property type="entry name" value="MFS_1"/>
    <property type="match status" value="1"/>
</dbReference>
<dbReference type="InterPro" id="IPR050930">
    <property type="entry name" value="MFS_Vesicular_Transporter"/>
</dbReference>
<dbReference type="SUPFAM" id="SSF103473">
    <property type="entry name" value="MFS general substrate transporter"/>
    <property type="match status" value="1"/>
</dbReference>
<evidence type="ECO:0000259" key="7">
    <source>
        <dbReference type="PROSITE" id="PS50850"/>
    </source>
</evidence>
<dbReference type="Gene3D" id="1.20.1250.20">
    <property type="entry name" value="MFS general substrate transporter like domains"/>
    <property type="match status" value="2"/>
</dbReference>
<dbReference type="InterPro" id="IPR020846">
    <property type="entry name" value="MFS_dom"/>
</dbReference>
<dbReference type="GO" id="GO:0016020">
    <property type="term" value="C:membrane"/>
    <property type="evidence" value="ECO:0007669"/>
    <property type="project" value="UniProtKB-SubCell"/>
</dbReference>
<feature type="transmembrane region" description="Helical" evidence="6">
    <location>
        <begin position="288"/>
        <end position="306"/>
    </location>
</feature>
<feature type="transmembrane region" description="Helical" evidence="6">
    <location>
        <begin position="12"/>
        <end position="35"/>
    </location>
</feature>
<proteinExistence type="predicted"/>
<reference evidence="8" key="1">
    <citation type="submission" date="2018-05" db="EMBL/GenBank/DDBJ databases">
        <authorList>
            <person name="Lanie J.A."/>
            <person name="Ng W.-L."/>
            <person name="Kazmierczak K.M."/>
            <person name="Andrzejewski T.M."/>
            <person name="Davidsen T.M."/>
            <person name="Wayne K.J."/>
            <person name="Tettelin H."/>
            <person name="Glass J.I."/>
            <person name="Rusch D."/>
            <person name="Podicherti R."/>
            <person name="Tsui H.-C.T."/>
            <person name="Winkler M.E."/>
        </authorList>
    </citation>
    <scope>NUCLEOTIDE SEQUENCE</scope>
</reference>
<keyword evidence="4 6" id="KW-1133">Transmembrane helix</keyword>
<evidence type="ECO:0000256" key="5">
    <source>
        <dbReference type="ARBA" id="ARBA00023136"/>
    </source>
</evidence>
<feature type="transmembrane region" description="Helical" evidence="6">
    <location>
        <begin position="379"/>
        <end position="399"/>
    </location>
</feature>
<comment type="subcellular location">
    <subcellularLocation>
        <location evidence="1">Membrane</location>
        <topology evidence="1">Multi-pass membrane protein</topology>
    </subcellularLocation>
</comment>
<organism evidence="8">
    <name type="scientific">marine metagenome</name>
    <dbReference type="NCBI Taxonomy" id="408172"/>
    <lineage>
        <taxon>unclassified sequences</taxon>
        <taxon>metagenomes</taxon>
        <taxon>ecological metagenomes</taxon>
    </lineage>
</organism>
<dbReference type="PANTHER" id="PTHR23506:SF23">
    <property type="entry name" value="GH10249P"/>
    <property type="match status" value="1"/>
</dbReference>
<name>A0A382GXY7_9ZZZZ</name>
<feature type="transmembrane region" description="Helical" evidence="6">
    <location>
        <begin position="312"/>
        <end position="340"/>
    </location>
</feature>
<feature type="transmembrane region" description="Helical" evidence="6">
    <location>
        <begin position="214"/>
        <end position="236"/>
    </location>
</feature>
<dbReference type="InterPro" id="IPR036259">
    <property type="entry name" value="MFS_trans_sf"/>
</dbReference>
<feature type="transmembrane region" description="Helical" evidence="6">
    <location>
        <begin position="248"/>
        <end position="267"/>
    </location>
</feature>
<keyword evidence="5 6" id="KW-0472">Membrane</keyword>
<evidence type="ECO:0000256" key="6">
    <source>
        <dbReference type="SAM" id="Phobius"/>
    </source>
</evidence>
<keyword evidence="2" id="KW-0813">Transport</keyword>
<feature type="transmembrane region" description="Helical" evidence="6">
    <location>
        <begin position="41"/>
        <end position="59"/>
    </location>
</feature>
<dbReference type="PROSITE" id="PS50850">
    <property type="entry name" value="MFS"/>
    <property type="match status" value="1"/>
</dbReference>
<dbReference type="InterPro" id="IPR011701">
    <property type="entry name" value="MFS"/>
</dbReference>
<evidence type="ECO:0000256" key="3">
    <source>
        <dbReference type="ARBA" id="ARBA00022692"/>
    </source>
</evidence>
<feature type="transmembrane region" description="Helical" evidence="6">
    <location>
        <begin position="80"/>
        <end position="106"/>
    </location>
</feature>
<dbReference type="EMBL" id="UINC01057979">
    <property type="protein sequence ID" value="SVB79722.1"/>
    <property type="molecule type" value="Genomic_DNA"/>
</dbReference>
<dbReference type="GO" id="GO:0022857">
    <property type="term" value="F:transmembrane transporter activity"/>
    <property type="evidence" value="ECO:0007669"/>
    <property type="project" value="InterPro"/>
</dbReference>
<gene>
    <name evidence="8" type="ORF">METZ01_LOCUS232576</name>
</gene>
<evidence type="ECO:0000256" key="2">
    <source>
        <dbReference type="ARBA" id="ARBA00022448"/>
    </source>
</evidence>
<dbReference type="PANTHER" id="PTHR23506">
    <property type="entry name" value="GH10249P"/>
    <property type="match status" value="1"/>
</dbReference>